<name>A0A3D9SSI9_9ACTN</name>
<keyword evidence="1" id="KW-0479">Metal-binding</keyword>
<evidence type="ECO:0000256" key="1">
    <source>
        <dbReference type="PROSITE-ProRule" id="PRU00325"/>
    </source>
</evidence>
<dbReference type="AlphaFoldDB" id="A0A3D9SSI9"/>
<dbReference type="Proteomes" id="UP000256661">
    <property type="component" value="Unassembled WGS sequence"/>
</dbReference>
<accession>A0A3D9SSI9</accession>
<keyword evidence="1" id="KW-0862">Zinc</keyword>
<evidence type="ECO:0000313" key="3">
    <source>
        <dbReference type="EMBL" id="REE98936.1"/>
    </source>
</evidence>
<keyword evidence="1" id="KW-0863">Zinc-finger</keyword>
<proteinExistence type="predicted"/>
<dbReference type="GO" id="GO:0008270">
    <property type="term" value="F:zinc ion binding"/>
    <property type="evidence" value="ECO:0007669"/>
    <property type="project" value="UniProtKB-KW"/>
</dbReference>
<dbReference type="PANTHER" id="PTHR38133:SF1">
    <property type="entry name" value="SLR1429 PROTEIN"/>
    <property type="match status" value="1"/>
</dbReference>
<keyword evidence="4" id="KW-1185">Reference proteome</keyword>
<evidence type="ECO:0000313" key="4">
    <source>
        <dbReference type="Proteomes" id="UP000256661"/>
    </source>
</evidence>
<evidence type="ECO:0000259" key="2">
    <source>
        <dbReference type="PROSITE" id="PS50966"/>
    </source>
</evidence>
<dbReference type="PROSITE" id="PS50966">
    <property type="entry name" value="ZF_SWIM"/>
    <property type="match status" value="1"/>
</dbReference>
<feature type="domain" description="SWIM-type" evidence="2">
    <location>
        <begin position="129"/>
        <end position="165"/>
    </location>
</feature>
<dbReference type="OrthoDB" id="188274at2"/>
<dbReference type="PANTHER" id="PTHR38133">
    <property type="entry name" value="SLR1429 PROTEIN"/>
    <property type="match status" value="1"/>
</dbReference>
<dbReference type="InterPro" id="IPR007527">
    <property type="entry name" value="Znf_SWIM"/>
</dbReference>
<dbReference type="Pfam" id="PF04434">
    <property type="entry name" value="SWIM"/>
    <property type="match status" value="1"/>
</dbReference>
<sequence length="268" mass="29733">MTGFSEFGPPIPVEGGLRASTRRGSIGREWWSRRFIDVLESFADRNRLHRGRAYARQGQVIDLRVRPYEVSARVQGSRPEPYEIAIGVTAIGEEAWRAVEAELASRAVFRARLLAGEMPPEIEWVFAELGVPLFPQSAHDLHLMCDCPDYGDPCKHAAAVLYLLAESFDRDPFLLLAWLGRSRERLLQGLRRLPVEGAPDPFDVGDEPLDVAGFWTPGAGPAALRDRPTAAPGPPDLLLRLLDPPSVKVRRRPLVDVLGPAYEAMPDV</sequence>
<dbReference type="RefSeq" id="WP_116024323.1">
    <property type="nucleotide sequence ID" value="NZ_QTTT01000001.1"/>
</dbReference>
<dbReference type="EMBL" id="QTTT01000001">
    <property type="protein sequence ID" value="REE98936.1"/>
    <property type="molecule type" value="Genomic_DNA"/>
</dbReference>
<protein>
    <submittedName>
        <fullName evidence="3">Putative Zn finger protein</fullName>
    </submittedName>
</protein>
<comment type="caution">
    <text evidence="3">The sequence shown here is derived from an EMBL/GenBank/DDBJ whole genome shotgun (WGS) entry which is preliminary data.</text>
</comment>
<gene>
    <name evidence="3" type="ORF">DFJ69_4434</name>
</gene>
<reference evidence="3 4" key="1">
    <citation type="submission" date="2018-08" db="EMBL/GenBank/DDBJ databases">
        <title>Sequencing the genomes of 1000 actinobacteria strains.</title>
        <authorList>
            <person name="Klenk H.-P."/>
        </authorList>
    </citation>
    <scope>NUCLEOTIDE SEQUENCE [LARGE SCALE GENOMIC DNA]</scope>
    <source>
        <strain evidence="3 4">DSM 43927</strain>
    </source>
</reference>
<organism evidence="3 4">
    <name type="scientific">Thermomonospora umbrina</name>
    <dbReference type="NCBI Taxonomy" id="111806"/>
    <lineage>
        <taxon>Bacteria</taxon>
        <taxon>Bacillati</taxon>
        <taxon>Actinomycetota</taxon>
        <taxon>Actinomycetes</taxon>
        <taxon>Streptosporangiales</taxon>
        <taxon>Thermomonosporaceae</taxon>
        <taxon>Thermomonospora</taxon>
    </lineage>
</organism>